<accession>A0A7Y0FXT4</accession>
<evidence type="ECO:0000313" key="3">
    <source>
        <dbReference type="Proteomes" id="UP000541470"/>
    </source>
</evidence>
<dbReference type="InterPro" id="IPR026001">
    <property type="entry name" value="Abi-like_C"/>
</dbReference>
<protein>
    <submittedName>
        <fullName evidence="2">Abortive infection family protein</fullName>
    </submittedName>
</protein>
<name>A0A7Y0FXT4_9HYPH</name>
<dbReference type="RefSeq" id="WP_169594693.1">
    <property type="nucleotide sequence ID" value="NZ_JABBGK010000005.1"/>
</dbReference>
<dbReference type="EMBL" id="JABBGK010000005">
    <property type="protein sequence ID" value="NML76261.1"/>
    <property type="molecule type" value="Genomic_DNA"/>
</dbReference>
<keyword evidence="3" id="KW-1185">Reference proteome</keyword>
<proteinExistence type="predicted"/>
<gene>
    <name evidence="2" type="ORF">HHL25_19180</name>
</gene>
<feature type="domain" description="Abortive infection protein-like C-terminal" evidence="1">
    <location>
        <begin position="200"/>
        <end position="280"/>
    </location>
</feature>
<comment type="caution">
    <text evidence="2">The sequence shown here is derived from an EMBL/GenBank/DDBJ whole genome shotgun (WGS) entry which is preliminary data.</text>
</comment>
<organism evidence="2 3">
    <name type="scientific">Rhizobium terricola</name>
    <dbReference type="NCBI Taxonomy" id="2728849"/>
    <lineage>
        <taxon>Bacteria</taxon>
        <taxon>Pseudomonadati</taxon>
        <taxon>Pseudomonadota</taxon>
        <taxon>Alphaproteobacteria</taxon>
        <taxon>Hyphomicrobiales</taxon>
        <taxon>Rhizobiaceae</taxon>
        <taxon>Rhizobium/Agrobacterium group</taxon>
        <taxon>Rhizobium</taxon>
    </lineage>
</organism>
<dbReference type="AlphaFoldDB" id="A0A7Y0FXT4"/>
<sequence>MAQFSPYVIKALTDVITGGVGQGPDIAEPIGIYRSGPNIERFFMDCGLDMRIGASSRLPATMDFLRQIAGQWDADEKLKRVIQKVSDPREYLSDPTRAIAVQEHLNAALAADGLAVTTVNGKAEVLPRGTAGVVVTAFTETVTRLDFDTVQLDISRALKSATEDPEDAVTSACSLVEAVCRSILIELGLPLPAKKDIDGLIRAVQEPLGLSPGRSGLPPEIENDIRQILSGLTSVAKGIGALRTHAGDAHGRERGHRRIDARIARLAINAASSLALFLIETWELKQHRTLLLKGTS</sequence>
<dbReference type="Pfam" id="PF14355">
    <property type="entry name" value="Abi_C"/>
    <property type="match status" value="1"/>
</dbReference>
<evidence type="ECO:0000259" key="1">
    <source>
        <dbReference type="Pfam" id="PF14355"/>
    </source>
</evidence>
<reference evidence="2 3" key="1">
    <citation type="submission" date="2020-04" db="EMBL/GenBank/DDBJ databases">
        <title>Rhizobium sp. S-51 isolated from soil.</title>
        <authorList>
            <person name="Dahal R.H."/>
        </authorList>
    </citation>
    <scope>NUCLEOTIDE SEQUENCE [LARGE SCALE GENOMIC DNA]</scope>
    <source>
        <strain evidence="2 3">S-51</strain>
    </source>
</reference>
<evidence type="ECO:0000313" key="2">
    <source>
        <dbReference type="EMBL" id="NML76261.1"/>
    </source>
</evidence>
<dbReference type="Proteomes" id="UP000541470">
    <property type="component" value="Unassembled WGS sequence"/>
</dbReference>